<reference evidence="1" key="2">
    <citation type="submission" date="2016-06" db="EMBL/GenBank/DDBJ databases">
        <title>The genome of a short-lived fish provides insights into sex chromosome evolution and the genetic control of aging.</title>
        <authorList>
            <person name="Reichwald K."/>
            <person name="Felder M."/>
            <person name="Petzold A."/>
            <person name="Koch P."/>
            <person name="Groth M."/>
            <person name="Platzer M."/>
        </authorList>
    </citation>
    <scope>NUCLEOTIDE SEQUENCE</scope>
    <source>
        <tissue evidence="1">Brain</tissue>
    </source>
</reference>
<reference evidence="1" key="1">
    <citation type="submission" date="2016-05" db="EMBL/GenBank/DDBJ databases">
        <authorList>
            <person name="Lavstsen T."/>
            <person name="Jespersen J.S."/>
        </authorList>
    </citation>
    <scope>NUCLEOTIDE SEQUENCE</scope>
    <source>
        <tissue evidence="1">Brain</tissue>
    </source>
</reference>
<protein>
    <submittedName>
        <fullName evidence="1">Uncharacterized protein</fullName>
    </submittedName>
</protein>
<dbReference type="EMBL" id="HAEI01007891">
    <property type="protein sequence ID" value="SBS03576.1"/>
    <property type="molecule type" value="Transcribed_RNA"/>
</dbReference>
<accession>A0A1A8RBZ7</accession>
<feature type="non-terminal residue" evidence="1">
    <location>
        <position position="1"/>
    </location>
</feature>
<gene>
    <name evidence="1" type="primary">Nfu_g_1_004905</name>
</gene>
<feature type="non-terminal residue" evidence="1">
    <location>
        <position position="73"/>
    </location>
</feature>
<proteinExistence type="predicted"/>
<name>A0A1A8RBZ7_9TELE</name>
<evidence type="ECO:0000313" key="1">
    <source>
        <dbReference type="EMBL" id="SBS03576.1"/>
    </source>
</evidence>
<dbReference type="AlphaFoldDB" id="A0A1A8RBZ7"/>
<organism evidence="1">
    <name type="scientific">Nothobranchius rachovii</name>
    <name type="common">bluefin notho</name>
    <dbReference type="NCBI Taxonomy" id="451742"/>
    <lineage>
        <taxon>Eukaryota</taxon>
        <taxon>Metazoa</taxon>
        <taxon>Chordata</taxon>
        <taxon>Craniata</taxon>
        <taxon>Vertebrata</taxon>
        <taxon>Euteleostomi</taxon>
        <taxon>Actinopterygii</taxon>
        <taxon>Neopterygii</taxon>
        <taxon>Teleostei</taxon>
        <taxon>Neoteleostei</taxon>
        <taxon>Acanthomorphata</taxon>
        <taxon>Ovalentaria</taxon>
        <taxon>Atherinomorphae</taxon>
        <taxon>Cyprinodontiformes</taxon>
        <taxon>Nothobranchiidae</taxon>
        <taxon>Nothobranchius</taxon>
    </lineage>
</organism>
<sequence>RRLVCRAATLFHQSSTKEVRGPGIPDLTTGVSDTVRRSDRWRFMSLPPEVLVVSSQNKIHPDSPAAAGDSELT</sequence>